<protein>
    <submittedName>
        <fullName evidence="1">Uncharacterized protein</fullName>
    </submittedName>
</protein>
<dbReference type="AlphaFoldDB" id="A0AA36BIH3"/>
<evidence type="ECO:0000313" key="1">
    <source>
        <dbReference type="EMBL" id="CAI9734668.1"/>
    </source>
</evidence>
<accession>A0AA36BIH3</accession>
<reference evidence="1" key="1">
    <citation type="submission" date="2023-08" db="EMBL/GenBank/DDBJ databases">
        <authorList>
            <person name="Alioto T."/>
            <person name="Alioto T."/>
            <person name="Gomez Garrido J."/>
        </authorList>
    </citation>
    <scope>NUCLEOTIDE SEQUENCE</scope>
</reference>
<gene>
    <name evidence="1" type="ORF">OCTVUL_1B018531</name>
</gene>
<proteinExistence type="predicted"/>
<sequence>MEIVVAAVSDNGDGYVGLIAMGMGVVFKECGECVVSAVEGWAATRSQRWALLIEKLTSLTINQLFLNVMKVIDKPLTLIFITEKKSVFALKTPLKSAKTIKPINLKVKSFNENVNFVD</sequence>
<keyword evidence="2" id="KW-1185">Reference proteome</keyword>
<evidence type="ECO:0000313" key="2">
    <source>
        <dbReference type="Proteomes" id="UP001162480"/>
    </source>
</evidence>
<dbReference type="EMBL" id="OX597829">
    <property type="protein sequence ID" value="CAI9734668.1"/>
    <property type="molecule type" value="Genomic_DNA"/>
</dbReference>
<dbReference type="Proteomes" id="UP001162480">
    <property type="component" value="Chromosome 16"/>
</dbReference>
<organism evidence="1 2">
    <name type="scientific">Octopus vulgaris</name>
    <name type="common">Common octopus</name>
    <dbReference type="NCBI Taxonomy" id="6645"/>
    <lineage>
        <taxon>Eukaryota</taxon>
        <taxon>Metazoa</taxon>
        <taxon>Spiralia</taxon>
        <taxon>Lophotrochozoa</taxon>
        <taxon>Mollusca</taxon>
        <taxon>Cephalopoda</taxon>
        <taxon>Coleoidea</taxon>
        <taxon>Octopodiformes</taxon>
        <taxon>Octopoda</taxon>
        <taxon>Incirrata</taxon>
        <taxon>Octopodidae</taxon>
        <taxon>Octopus</taxon>
    </lineage>
</organism>
<name>A0AA36BIH3_OCTVU</name>